<evidence type="ECO:0000256" key="5">
    <source>
        <dbReference type="ARBA" id="ARBA00023136"/>
    </source>
</evidence>
<feature type="transmembrane region" description="Helical" evidence="9">
    <location>
        <begin position="374"/>
        <end position="392"/>
    </location>
</feature>
<name>W5N3P1_LEPOC</name>
<dbReference type="PROSITE" id="PS00610">
    <property type="entry name" value="NA_NEUROTRAN_SYMP_1"/>
    <property type="match status" value="1"/>
</dbReference>
<dbReference type="PANTHER" id="PTHR11616:SF111">
    <property type="entry name" value="SODIUM- AND CHLORIDE-DEPENDENT GABA TRANSPORTER 2"/>
    <property type="match status" value="1"/>
</dbReference>
<sequence length="737" mass="82986">ERGQWANKREFILAVAGNIVGLGNVWRFPYLCYKNGGGAFLIPYVLFLFTCGIPVFLLETALGQYTSQGSITCWKKICPLFEGIGCCTVVIMIYTSTVYIIIQAWALFYLFSSFSSELPWDSCRNTWNTDACVEFDKQNLTSNGTEAERATSAVMEFWNRRVLGISGGIDELGSLRWELALCLLLAWIICYFSVWKGVRSSGKVVYFTATFPGAVDGLVFYLYPDVTRLTDPQVWMDAGTQIFFSYSVCLGLLIALSSYNKYNNNCYRDTLYLCLLNSATSFVAGFAVFSVLGFMAYEQGVDISLVAESGPGLVFILYPRAVAMMPLPQLWAVCFFIMVLLLGIDTEFVGIETVMTTIVDLFPAVFRRGYRRELLLLLFCVVCFLLGLLMVTEGGIYIFQLVEYYACNGACLLFVAIFQTICIGWVYGADLFCANIEDMIGCRPLAVFRYCWRYITPAVCTLIIKSYKKKTGCLDAMPTTSFPLFISLLQGIFIFSLVKHTPLKFNNTYVYPDWAYVLGWFFALSSVTCVPLVMLYKLTRTAGTLRQNCLFSAFTDNEIFHCFIVEVNIEVTLIINELELEYINGFLPPQPPCPLCRFIKSVMEFWNRRVLGISGGIDEVGSLRWELALCLLLAWIICYFSVWKGVRSTGKVWMDAATQIFFSYSICEGMLIALSSYNKYNNNCYSATSFVAGFAVFSVLGFMAHEQGVDISLVAESGKNHSCHLTFTVYNNIVCVF</sequence>
<dbReference type="Bgee" id="ENSLOCG00000012363">
    <property type="expression patterns" value="Expressed in testis and 10 other cell types or tissues"/>
</dbReference>
<dbReference type="PROSITE" id="PS50267">
    <property type="entry name" value="NA_NEUROTRAN_SYMP_3"/>
    <property type="match status" value="2"/>
</dbReference>
<dbReference type="EMBL" id="AHAT01016629">
    <property type="status" value="NOT_ANNOTATED_CDS"/>
    <property type="molecule type" value="Genomic_DNA"/>
</dbReference>
<evidence type="ECO:0000256" key="9">
    <source>
        <dbReference type="SAM" id="Phobius"/>
    </source>
</evidence>
<reference evidence="11" key="1">
    <citation type="submission" date="2011-12" db="EMBL/GenBank/DDBJ databases">
        <title>The Draft Genome of Lepisosteus oculatus.</title>
        <authorList>
            <consortium name="The Broad Institute Genome Assembly &amp; Analysis Group"/>
            <consortium name="Computational R&amp;D Group"/>
            <consortium name="and Sequencing Platform"/>
            <person name="Di Palma F."/>
            <person name="Alfoldi J."/>
            <person name="Johnson J."/>
            <person name="Berlin A."/>
            <person name="Gnerre S."/>
            <person name="Jaffe D."/>
            <person name="MacCallum I."/>
            <person name="Young S."/>
            <person name="Walker B.J."/>
            <person name="Lander E.S."/>
            <person name="Lindblad-Toh K."/>
        </authorList>
    </citation>
    <scope>NUCLEOTIDE SEQUENCE [LARGE SCALE GENOMIC DNA]</scope>
</reference>
<feature type="transmembrane region" description="Helical" evidence="9">
    <location>
        <begin position="204"/>
        <end position="223"/>
    </location>
</feature>
<feature type="transmembrane region" description="Helical" evidence="9">
    <location>
        <begin position="404"/>
        <end position="427"/>
    </location>
</feature>
<dbReference type="CDD" id="cd11496">
    <property type="entry name" value="SLC6sbd-TauT-like"/>
    <property type="match status" value="1"/>
</dbReference>
<protein>
    <recommendedName>
        <fullName evidence="8">Transporter</fullName>
    </recommendedName>
</protein>
<feature type="transmembrane region" description="Helical" evidence="9">
    <location>
        <begin position="271"/>
        <end position="297"/>
    </location>
</feature>
<keyword evidence="2 8" id="KW-0813">Transport</keyword>
<dbReference type="EMBL" id="AHAT01016633">
    <property type="status" value="NOT_ANNOTATED_CDS"/>
    <property type="molecule type" value="Genomic_DNA"/>
</dbReference>
<keyword evidence="6" id="KW-0915">Sodium</keyword>
<reference evidence="10" key="3">
    <citation type="submission" date="2025-09" db="UniProtKB">
        <authorList>
            <consortium name="Ensembl"/>
        </authorList>
    </citation>
    <scope>IDENTIFICATION</scope>
</reference>
<evidence type="ECO:0000256" key="3">
    <source>
        <dbReference type="ARBA" id="ARBA00022692"/>
    </source>
</evidence>
<feature type="transmembrane region" description="Helical" evidence="9">
    <location>
        <begin position="627"/>
        <end position="646"/>
    </location>
</feature>
<keyword evidence="6" id="KW-0479">Metal-binding</keyword>
<feature type="transmembrane region" description="Helical" evidence="9">
    <location>
        <begin position="12"/>
        <end position="29"/>
    </location>
</feature>
<evidence type="ECO:0000256" key="7">
    <source>
        <dbReference type="PIRSR" id="PIRSR600175-2"/>
    </source>
</evidence>
<feature type="binding site" evidence="6">
    <location>
        <position position="24"/>
    </location>
    <ligand>
        <name>Na(+)</name>
        <dbReference type="ChEBI" id="CHEBI:29101"/>
        <label>1</label>
    </ligand>
</feature>
<keyword evidence="8" id="KW-0769">Symport</keyword>
<feature type="transmembrane region" description="Helical" evidence="9">
    <location>
        <begin position="175"/>
        <end position="192"/>
    </location>
</feature>
<feature type="binding site" evidence="6">
    <location>
        <position position="17"/>
    </location>
    <ligand>
        <name>Na(+)</name>
        <dbReference type="ChEBI" id="CHEBI:29101"/>
        <label>1</label>
    </ligand>
</feature>
<feature type="transmembrane region" description="Helical" evidence="9">
    <location>
        <begin position="476"/>
        <end position="497"/>
    </location>
</feature>
<feature type="transmembrane region" description="Helical" evidence="9">
    <location>
        <begin position="41"/>
        <end position="62"/>
    </location>
</feature>
<keyword evidence="3 8" id="KW-0812">Transmembrane</keyword>
<reference evidence="10" key="2">
    <citation type="submission" date="2025-08" db="UniProtKB">
        <authorList>
            <consortium name="Ensembl"/>
        </authorList>
    </citation>
    <scope>IDENTIFICATION</scope>
</reference>
<keyword evidence="5 9" id="KW-0472">Membrane</keyword>
<dbReference type="GO" id="GO:0016020">
    <property type="term" value="C:membrane"/>
    <property type="evidence" value="ECO:0007669"/>
    <property type="project" value="UniProtKB-SubCell"/>
</dbReference>
<dbReference type="AlphaFoldDB" id="W5N3P1"/>
<feature type="binding site" evidence="6">
    <location>
        <position position="277"/>
    </location>
    <ligand>
        <name>Na(+)</name>
        <dbReference type="ChEBI" id="CHEBI:29101"/>
        <label>1</label>
    </ligand>
</feature>
<organism evidence="10 11">
    <name type="scientific">Lepisosteus oculatus</name>
    <name type="common">Spotted gar</name>
    <dbReference type="NCBI Taxonomy" id="7918"/>
    <lineage>
        <taxon>Eukaryota</taxon>
        <taxon>Metazoa</taxon>
        <taxon>Chordata</taxon>
        <taxon>Craniata</taxon>
        <taxon>Vertebrata</taxon>
        <taxon>Euteleostomi</taxon>
        <taxon>Actinopterygii</taxon>
        <taxon>Neopterygii</taxon>
        <taxon>Holostei</taxon>
        <taxon>Semionotiformes</taxon>
        <taxon>Lepisosteidae</taxon>
        <taxon>Lepisosteus</taxon>
    </lineage>
</organism>
<keyword evidence="7" id="KW-1015">Disulfide bond</keyword>
<feature type="disulfide bond" evidence="7">
    <location>
        <begin position="123"/>
        <end position="132"/>
    </location>
</feature>
<dbReference type="Proteomes" id="UP000018468">
    <property type="component" value="Linkage group LG3"/>
</dbReference>
<dbReference type="InterPro" id="IPR037272">
    <property type="entry name" value="SNS_sf"/>
</dbReference>
<feature type="transmembrane region" description="Helical" evidence="9">
    <location>
        <begin position="517"/>
        <end position="536"/>
    </location>
</feature>
<proteinExistence type="inferred from homology"/>
<dbReference type="EMBL" id="AHAT01016634">
    <property type="status" value="NOT_ANNOTATED_CDS"/>
    <property type="molecule type" value="Genomic_DNA"/>
</dbReference>
<dbReference type="HOGENOM" id="CLU_006855_9_3_1"/>
<evidence type="ECO:0000313" key="10">
    <source>
        <dbReference type="Ensembl" id="ENSLOCP00000015250.1"/>
    </source>
</evidence>
<accession>W5N3P1</accession>
<evidence type="ECO:0000256" key="6">
    <source>
        <dbReference type="PIRSR" id="PIRSR600175-1"/>
    </source>
</evidence>
<dbReference type="SUPFAM" id="SSF161070">
    <property type="entry name" value="SNF-like"/>
    <property type="match status" value="2"/>
</dbReference>
<dbReference type="EMBL" id="AHAT01016635">
    <property type="status" value="NOT_ANNOTATED_CDS"/>
    <property type="molecule type" value="Genomic_DNA"/>
</dbReference>
<dbReference type="Ensembl" id="ENSLOCT00000015279.1">
    <property type="protein sequence ID" value="ENSLOCP00000015250.1"/>
    <property type="gene ID" value="ENSLOCG00000012363.1"/>
</dbReference>
<evidence type="ECO:0000256" key="4">
    <source>
        <dbReference type="ARBA" id="ARBA00022989"/>
    </source>
</evidence>
<dbReference type="EMBL" id="AHAT01016628">
    <property type="status" value="NOT_ANNOTATED_CDS"/>
    <property type="molecule type" value="Genomic_DNA"/>
</dbReference>
<dbReference type="EMBL" id="AHAT01016627">
    <property type="status" value="NOT_ANNOTATED_CDS"/>
    <property type="molecule type" value="Genomic_DNA"/>
</dbReference>
<dbReference type="EMBL" id="AHAT01016630">
    <property type="status" value="NOT_ANNOTATED_CDS"/>
    <property type="molecule type" value="Genomic_DNA"/>
</dbReference>
<feature type="binding site" evidence="6">
    <location>
        <position position="342"/>
    </location>
    <ligand>
        <name>Na(+)</name>
        <dbReference type="ChEBI" id="CHEBI:29101"/>
        <label>1</label>
    </ligand>
</feature>
<dbReference type="Pfam" id="PF00209">
    <property type="entry name" value="SNF"/>
    <property type="match status" value="3"/>
</dbReference>
<evidence type="ECO:0000256" key="1">
    <source>
        <dbReference type="ARBA" id="ARBA00004141"/>
    </source>
</evidence>
<comment type="similarity">
    <text evidence="8">Belongs to the sodium:neurotransmitter symporter (SNF) (TC 2.A.22) family.</text>
</comment>
<feature type="transmembrane region" description="Helical" evidence="9">
    <location>
        <begin position="684"/>
        <end position="704"/>
    </location>
</feature>
<dbReference type="PANTHER" id="PTHR11616">
    <property type="entry name" value="SODIUM/CHLORIDE DEPENDENT TRANSPORTER"/>
    <property type="match status" value="1"/>
</dbReference>
<feature type="binding site" evidence="6">
    <location>
        <position position="20"/>
    </location>
    <ligand>
        <name>Na(+)</name>
        <dbReference type="ChEBI" id="CHEBI:29101"/>
        <label>1</label>
    </ligand>
</feature>
<dbReference type="EMBL" id="AHAT01016631">
    <property type="status" value="NOT_ANNOTATED_CDS"/>
    <property type="molecule type" value="Genomic_DNA"/>
</dbReference>
<feature type="binding site" evidence="6">
    <location>
        <position position="245"/>
    </location>
    <ligand>
        <name>Na(+)</name>
        <dbReference type="ChEBI" id="CHEBI:29101"/>
        <label>1</label>
    </ligand>
</feature>
<evidence type="ECO:0000256" key="8">
    <source>
        <dbReference type="RuleBase" id="RU003732"/>
    </source>
</evidence>
<feature type="transmembrane region" description="Helical" evidence="9">
    <location>
        <begin position="83"/>
        <end position="111"/>
    </location>
</feature>
<dbReference type="EMBL" id="AHAT01016632">
    <property type="status" value="NOT_ANNOTATED_CDS"/>
    <property type="molecule type" value="Genomic_DNA"/>
</dbReference>
<feature type="transmembrane region" description="Helical" evidence="9">
    <location>
        <begin position="330"/>
        <end position="354"/>
    </location>
</feature>
<dbReference type="EMBL" id="AHAT01016636">
    <property type="status" value="NOT_ANNOTATED_CDS"/>
    <property type="molecule type" value="Genomic_DNA"/>
</dbReference>
<evidence type="ECO:0000313" key="11">
    <source>
        <dbReference type="Proteomes" id="UP000018468"/>
    </source>
</evidence>
<comment type="subcellular location">
    <subcellularLocation>
        <location evidence="1">Membrane</location>
        <topology evidence="1">Multi-pass membrane protein</topology>
    </subcellularLocation>
</comment>
<dbReference type="GO" id="GO:0015293">
    <property type="term" value="F:symporter activity"/>
    <property type="evidence" value="ECO:0007669"/>
    <property type="project" value="UniProtKB-KW"/>
</dbReference>
<keyword evidence="4 9" id="KW-1133">Transmembrane helix</keyword>
<keyword evidence="11" id="KW-1185">Reference proteome</keyword>
<feature type="transmembrane region" description="Helical" evidence="9">
    <location>
        <begin position="243"/>
        <end position="259"/>
    </location>
</feature>
<dbReference type="InterPro" id="IPR000175">
    <property type="entry name" value="Na/ntran_symport"/>
</dbReference>
<dbReference type="PROSITE" id="PS00754">
    <property type="entry name" value="NA_NEUROTRAN_SYMP_2"/>
    <property type="match status" value="1"/>
</dbReference>
<dbReference type="GeneTree" id="ENSGT00940000163827"/>
<dbReference type="GO" id="GO:0046872">
    <property type="term" value="F:metal ion binding"/>
    <property type="evidence" value="ECO:0007669"/>
    <property type="project" value="UniProtKB-KW"/>
</dbReference>
<dbReference type="PRINTS" id="PR00176">
    <property type="entry name" value="NANEUSMPORT"/>
</dbReference>
<evidence type="ECO:0000256" key="2">
    <source>
        <dbReference type="ARBA" id="ARBA00022448"/>
    </source>
</evidence>
<feature type="binding site" evidence="6">
    <location>
        <position position="345"/>
    </location>
    <ligand>
        <name>Na(+)</name>
        <dbReference type="ChEBI" id="CHEBI:29101"/>
        <label>1</label>
    </ligand>
</feature>
<feature type="transmembrane region" description="Helical" evidence="9">
    <location>
        <begin position="658"/>
        <end position="677"/>
    </location>
</feature>